<feature type="signal peptide" evidence="2">
    <location>
        <begin position="1"/>
        <end position="23"/>
    </location>
</feature>
<comment type="caution">
    <text evidence="4">The sequence shown here is derived from an EMBL/GenBank/DDBJ whole genome shotgun (WGS) entry which is preliminary data.</text>
</comment>
<dbReference type="InterPro" id="IPR050811">
    <property type="entry name" value="Phosphate_ABC_transporter"/>
</dbReference>
<dbReference type="PANTHER" id="PTHR30570:SF4">
    <property type="entry name" value="PHOSPHATE-BINDING PROTEIN PSTS 1"/>
    <property type="match status" value="1"/>
</dbReference>
<accession>A0A8J3N2H8</accession>
<evidence type="ECO:0000256" key="1">
    <source>
        <dbReference type="ARBA" id="ARBA00022729"/>
    </source>
</evidence>
<dbReference type="SUPFAM" id="SSF53850">
    <property type="entry name" value="Periplasmic binding protein-like II"/>
    <property type="match status" value="1"/>
</dbReference>
<organism evidence="4 5">
    <name type="scientific">Reticulibacter mediterranei</name>
    <dbReference type="NCBI Taxonomy" id="2778369"/>
    <lineage>
        <taxon>Bacteria</taxon>
        <taxon>Bacillati</taxon>
        <taxon>Chloroflexota</taxon>
        <taxon>Ktedonobacteria</taxon>
        <taxon>Ktedonobacterales</taxon>
        <taxon>Reticulibacteraceae</taxon>
        <taxon>Reticulibacter</taxon>
    </lineage>
</organism>
<dbReference type="AlphaFoldDB" id="A0A8J3N2H8"/>
<evidence type="ECO:0000313" key="5">
    <source>
        <dbReference type="Proteomes" id="UP000597444"/>
    </source>
</evidence>
<protein>
    <submittedName>
        <fullName evidence="4">Phosphate-binding protein</fullName>
    </submittedName>
</protein>
<name>A0A8J3N2H8_9CHLR</name>
<dbReference type="CDD" id="cd13653">
    <property type="entry name" value="PBP2_phosphate_like_1"/>
    <property type="match status" value="1"/>
</dbReference>
<dbReference type="Pfam" id="PF12849">
    <property type="entry name" value="PBP_like_2"/>
    <property type="match status" value="1"/>
</dbReference>
<dbReference type="Gene3D" id="3.40.190.10">
    <property type="entry name" value="Periplasmic binding protein-like II"/>
    <property type="match status" value="2"/>
</dbReference>
<sequence>MLKQWRVAFILVAIAALSMIISACGGDSGTAATATPTTAAGTTATTGSASSGGFNCVSGTITASGSTALQPYVDQVAKQYQSKCSGAKITVLPGGSKKGLADAEAGTSQIGNSDVPAASNQADLVDHQVAIVIFVMIANPDAGVKDLKTADIQGIYEGKVTNWKQVGGADKPITVVSRPATSGTRATFKKFMLDNKNESPAQANNLTSDSTGTVVQTVEQTSGAIGYVTLGGAKEAGTKVITTTIDGKEASADNVKTNDYKFWNIEHMYTKGQADGLTKAFLDYMLTEDAFTIGDGLAFVRVPNVPDDIRATHNK</sequence>
<gene>
    <name evidence="4" type="ORF">KSF_035510</name>
</gene>
<proteinExistence type="predicted"/>
<keyword evidence="1 2" id="KW-0732">Signal</keyword>
<reference evidence="4" key="1">
    <citation type="submission" date="2020-10" db="EMBL/GenBank/DDBJ databases">
        <title>Taxonomic study of unclassified bacteria belonging to the class Ktedonobacteria.</title>
        <authorList>
            <person name="Yabe S."/>
            <person name="Wang C.M."/>
            <person name="Zheng Y."/>
            <person name="Sakai Y."/>
            <person name="Cavaletti L."/>
            <person name="Monciardini P."/>
            <person name="Donadio S."/>
        </authorList>
    </citation>
    <scope>NUCLEOTIDE SEQUENCE</scope>
    <source>
        <strain evidence="4">ID150040</strain>
    </source>
</reference>
<dbReference type="EMBL" id="BNJK01000001">
    <property type="protein sequence ID" value="GHO93503.1"/>
    <property type="molecule type" value="Genomic_DNA"/>
</dbReference>
<evidence type="ECO:0000313" key="4">
    <source>
        <dbReference type="EMBL" id="GHO93503.1"/>
    </source>
</evidence>
<dbReference type="PROSITE" id="PS51257">
    <property type="entry name" value="PROKAR_LIPOPROTEIN"/>
    <property type="match status" value="1"/>
</dbReference>
<dbReference type="Proteomes" id="UP000597444">
    <property type="component" value="Unassembled WGS sequence"/>
</dbReference>
<dbReference type="InterPro" id="IPR024370">
    <property type="entry name" value="PBP_domain"/>
</dbReference>
<dbReference type="PANTHER" id="PTHR30570">
    <property type="entry name" value="PERIPLASMIC PHOSPHATE BINDING COMPONENT OF PHOSPHATE ABC TRANSPORTER"/>
    <property type="match status" value="1"/>
</dbReference>
<evidence type="ECO:0000256" key="2">
    <source>
        <dbReference type="SAM" id="SignalP"/>
    </source>
</evidence>
<evidence type="ECO:0000259" key="3">
    <source>
        <dbReference type="Pfam" id="PF12849"/>
    </source>
</evidence>
<feature type="chain" id="PRO_5035237668" evidence="2">
    <location>
        <begin position="24"/>
        <end position="315"/>
    </location>
</feature>
<feature type="domain" description="PBP" evidence="3">
    <location>
        <begin position="56"/>
        <end position="288"/>
    </location>
</feature>
<keyword evidence="5" id="KW-1185">Reference proteome</keyword>
<dbReference type="RefSeq" id="WP_220204284.1">
    <property type="nucleotide sequence ID" value="NZ_BNJK01000001.1"/>
</dbReference>